<comment type="caution">
    <text evidence="2">The sequence shown here is derived from an EMBL/GenBank/DDBJ whole genome shotgun (WGS) entry which is preliminary data.</text>
</comment>
<evidence type="ECO:0000313" key="2">
    <source>
        <dbReference type="EMBL" id="KZB87361.1"/>
    </source>
</evidence>
<dbReference type="RefSeq" id="WP_061984732.1">
    <property type="nucleotide sequence ID" value="NZ_FOPQ01000010.1"/>
</dbReference>
<proteinExistence type="predicted"/>
<dbReference type="Proteomes" id="UP000076321">
    <property type="component" value="Unassembled WGS sequence"/>
</dbReference>
<sequence>MTMTGQRTHTIDRGVAEGRELRRLLENGPFADALRAAIRARGLGLDRIRYRLRGRGCSVSLATLSHWQSGRCRPERPESLLVLKNLEEVLGVPSDSLSRLLGPPRPSRSPRGRAARCTVPGESLVMQRGRETRT</sequence>
<evidence type="ECO:0000313" key="4">
    <source>
        <dbReference type="Proteomes" id="UP000076321"/>
    </source>
</evidence>
<evidence type="ECO:0000313" key="5">
    <source>
        <dbReference type="Proteomes" id="UP000186883"/>
    </source>
</evidence>
<organism evidence="2 4">
    <name type="scientific">Amycolatopsis regifaucium</name>
    <dbReference type="NCBI Taxonomy" id="546365"/>
    <lineage>
        <taxon>Bacteria</taxon>
        <taxon>Bacillati</taxon>
        <taxon>Actinomycetota</taxon>
        <taxon>Actinomycetes</taxon>
        <taxon>Pseudonocardiales</taxon>
        <taxon>Pseudonocardiaceae</taxon>
        <taxon>Amycolatopsis</taxon>
    </lineage>
</organism>
<dbReference type="AlphaFoldDB" id="A0A154MSW4"/>
<reference evidence="2 4" key="1">
    <citation type="submission" date="2015-12" db="EMBL/GenBank/DDBJ databases">
        <title>Amycolatopsis regifaucium genome sequencing and assembly.</title>
        <authorList>
            <person name="Mayilraj S."/>
        </authorList>
    </citation>
    <scope>NUCLEOTIDE SEQUENCE [LARGE SCALE GENOMIC DNA]</scope>
    <source>
        <strain evidence="2 4">GY080</strain>
    </source>
</reference>
<evidence type="ECO:0000256" key="1">
    <source>
        <dbReference type="SAM" id="MobiDB-lite"/>
    </source>
</evidence>
<dbReference type="EMBL" id="LOBU02000012">
    <property type="protein sequence ID" value="OKA08195.1"/>
    <property type="molecule type" value="Genomic_DNA"/>
</dbReference>
<evidence type="ECO:0000313" key="3">
    <source>
        <dbReference type="EMBL" id="OKA08195.1"/>
    </source>
</evidence>
<gene>
    <name evidence="3" type="ORF">ATP06_0212940</name>
    <name evidence="2" type="ORF">AVL48_22180</name>
</gene>
<feature type="region of interest" description="Disordered" evidence="1">
    <location>
        <begin position="95"/>
        <end position="134"/>
    </location>
</feature>
<protein>
    <submittedName>
        <fullName evidence="3">Transcriptional regulator</fullName>
    </submittedName>
</protein>
<accession>A0A154MSW4</accession>
<dbReference type="EMBL" id="LQCI01000003">
    <property type="protein sequence ID" value="KZB87361.1"/>
    <property type="molecule type" value="Genomic_DNA"/>
</dbReference>
<dbReference type="Proteomes" id="UP000186883">
    <property type="component" value="Unassembled WGS sequence"/>
</dbReference>
<name>A0A154MSW4_9PSEU</name>
<keyword evidence="5" id="KW-1185">Reference proteome</keyword>
<dbReference type="OrthoDB" id="3690688at2"/>
<reference evidence="3 5" key="2">
    <citation type="submission" date="2016-11" db="EMBL/GenBank/DDBJ databases">
        <title>Genome sequencing of Amycolatopsis regifaucium.</title>
        <authorList>
            <person name="Mayilraj S."/>
            <person name="Kaur N."/>
        </authorList>
    </citation>
    <scope>NUCLEOTIDE SEQUENCE [LARGE SCALE GENOMIC DNA]</scope>
    <source>
        <strain evidence="3 5">GY080</strain>
    </source>
</reference>